<feature type="compositionally biased region" description="Low complexity" evidence="7">
    <location>
        <begin position="1601"/>
        <end position="1618"/>
    </location>
</feature>
<dbReference type="GO" id="GO:0003887">
    <property type="term" value="F:DNA-directed DNA polymerase activity"/>
    <property type="evidence" value="ECO:0007669"/>
    <property type="project" value="InterPro"/>
</dbReference>
<dbReference type="InterPro" id="IPR014001">
    <property type="entry name" value="Helicase_ATP-bd"/>
</dbReference>
<feature type="region of interest" description="Disordered" evidence="7">
    <location>
        <begin position="2131"/>
        <end position="2153"/>
    </location>
</feature>
<feature type="region of interest" description="Disordered" evidence="7">
    <location>
        <begin position="1681"/>
        <end position="1702"/>
    </location>
</feature>
<dbReference type="Gene3D" id="1.10.150.20">
    <property type="entry name" value="5' to 3' exonuclease, C-terminal subdomain"/>
    <property type="match status" value="1"/>
</dbReference>
<dbReference type="Pfam" id="PF20470">
    <property type="entry name" value="HTH_61"/>
    <property type="match status" value="1"/>
</dbReference>
<dbReference type="GO" id="GO:0003677">
    <property type="term" value="F:DNA binding"/>
    <property type="evidence" value="ECO:0007669"/>
    <property type="project" value="InterPro"/>
</dbReference>
<keyword evidence="5" id="KW-0234">DNA repair</keyword>
<evidence type="ECO:0000256" key="7">
    <source>
        <dbReference type="SAM" id="MobiDB-lite"/>
    </source>
</evidence>
<evidence type="ECO:0000259" key="9">
    <source>
        <dbReference type="PROSITE" id="PS51194"/>
    </source>
</evidence>
<dbReference type="CDD" id="cd18026">
    <property type="entry name" value="DEXHc_POLQ-like"/>
    <property type="match status" value="1"/>
</dbReference>
<dbReference type="InterPro" id="IPR043502">
    <property type="entry name" value="DNA/RNA_pol_sf"/>
</dbReference>
<feature type="region of interest" description="Disordered" evidence="7">
    <location>
        <begin position="1437"/>
        <end position="1505"/>
    </location>
</feature>
<feature type="region of interest" description="Disordered" evidence="7">
    <location>
        <begin position="1348"/>
        <end position="1412"/>
    </location>
</feature>
<dbReference type="GO" id="GO:0005634">
    <property type="term" value="C:nucleus"/>
    <property type="evidence" value="ECO:0007669"/>
    <property type="project" value="UniProtKB-SubCell"/>
</dbReference>
<feature type="compositionally biased region" description="Acidic residues" evidence="7">
    <location>
        <begin position="1645"/>
        <end position="1654"/>
    </location>
</feature>
<evidence type="ECO:0000256" key="6">
    <source>
        <dbReference type="ARBA" id="ARBA00023242"/>
    </source>
</evidence>
<feature type="region of interest" description="Disordered" evidence="7">
    <location>
        <begin position="1638"/>
        <end position="1663"/>
    </location>
</feature>
<feature type="compositionally biased region" description="Basic and acidic residues" evidence="7">
    <location>
        <begin position="1089"/>
        <end position="1102"/>
    </location>
</feature>
<proteinExistence type="predicted"/>
<dbReference type="Pfam" id="PF21099">
    <property type="entry name" value="POLQ_helical"/>
    <property type="match status" value="1"/>
</dbReference>
<dbReference type="InterPro" id="IPR057220">
    <property type="entry name" value="DUF7898"/>
</dbReference>
<dbReference type="Pfam" id="PF00271">
    <property type="entry name" value="Helicase_C"/>
    <property type="match status" value="1"/>
</dbReference>
<feature type="region of interest" description="Disordered" evidence="7">
    <location>
        <begin position="946"/>
        <end position="1335"/>
    </location>
</feature>
<dbReference type="PROSITE" id="PS51194">
    <property type="entry name" value="HELICASE_CTER"/>
    <property type="match status" value="1"/>
</dbReference>
<dbReference type="GO" id="GO:0005524">
    <property type="term" value="F:ATP binding"/>
    <property type="evidence" value="ECO:0007669"/>
    <property type="project" value="UniProtKB-KW"/>
</dbReference>
<dbReference type="Gene3D" id="3.30.420.10">
    <property type="entry name" value="Ribonuclease H-like superfamily/Ribonuclease H"/>
    <property type="match status" value="1"/>
</dbReference>
<keyword evidence="3" id="KW-0227">DNA damage</keyword>
<dbReference type="Proteomes" id="UP000215902">
    <property type="component" value="Unassembled WGS sequence"/>
</dbReference>
<evidence type="ECO:0000259" key="8">
    <source>
        <dbReference type="PROSITE" id="PS51192"/>
    </source>
</evidence>
<protein>
    <submittedName>
        <fullName evidence="10">Uncharacterized protein</fullName>
    </submittedName>
</protein>
<keyword evidence="11" id="KW-1185">Reference proteome</keyword>
<dbReference type="SUPFAM" id="SSF158702">
    <property type="entry name" value="Sec63 N-terminal domain-like"/>
    <property type="match status" value="1"/>
</dbReference>
<dbReference type="PROSITE" id="PS51192">
    <property type="entry name" value="HELICASE_ATP_BIND_1"/>
    <property type="match status" value="1"/>
</dbReference>
<dbReference type="Gene3D" id="1.10.3380.30">
    <property type="match status" value="1"/>
</dbReference>
<dbReference type="FunFam" id="3.40.50.300:FF:000813">
    <property type="entry name" value="helicase POLQ-like isoform X1"/>
    <property type="match status" value="1"/>
</dbReference>
<evidence type="ECO:0000313" key="11">
    <source>
        <dbReference type="Proteomes" id="UP000215902"/>
    </source>
</evidence>
<feature type="compositionally biased region" description="Low complexity" evidence="7">
    <location>
        <begin position="1380"/>
        <end position="1390"/>
    </location>
</feature>
<organism evidence="10 11">
    <name type="scientific">Macrostomum lignano</name>
    <dbReference type="NCBI Taxonomy" id="282301"/>
    <lineage>
        <taxon>Eukaryota</taxon>
        <taxon>Metazoa</taxon>
        <taxon>Spiralia</taxon>
        <taxon>Lophotrochozoa</taxon>
        <taxon>Platyhelminthes</taxon>
        <taxon>Rhabditophora</taxon>
        <taxon>Macrostomorpha</taxon>
        <taxon>Macrostomida</taxon>
        <taxon>Macrostomidae</taxon>
        <taxon>Macrostomum</taxon>
    </lineage>
</organism>
<evidence type="ECO:0000313" key="10">
    <source>
        <dbReference type="EMBL" id="PAA46573.1"/>
    </source>
</evidence>
<dbReference type="Pfam" id="PF25453">
    <property type="entry name" value="DUF7898"/>
    <property type="match status" value="1"/>
</dbReference>
<dbReference type="SMART" id="SM00482">
    <property type="entry name" value="POLAc"/>
    <property type="match status" value="1"/>
</dbReference>
<dbReference type="InterPro" id="IPR048960">
    <property type="entry name" value="POLQ-like_helical"/>
</dbReference>
<comment type="subcellular location">
    <subcellularLocation>
        <location evidence="1">Nucleus</location>
    </subcellularLocation>
</comment>
<feature type="region of interest" description="Disordered" evidence="7">
    <location>
        <begin position="2003"/>
        <end position="2025"/>
    </location>
</feature>
<dbReference type="FunFam" id="1.10.150.20:FF:000002">
    <property type="entry name" value="DNA polymerase I"/>
    <property type="match status" value="1"/>
</dbReference>
<feature type="compositionally biased region" description="Pro residues" evidence="7">
    <location>
        <begin position="1437"/>
        <end position="1464"/>
    </location>
</feature>
<feature type="compositionally biased region" description="Low complexity" evidence="7">
    <location>
        <begin position="1169"/>
        <end position="1180"/>
    </location>
</feature>
<feature type="compositionally biased region" description="Low complexity" evidence="7">
    <location>
        <begin position="946"/>
        <end position="958"/>
    </location>
</feature>
<dbReference type="PANTHER" id="PTHR10133:SF62">
    <property type="entry name" value="DNA POLYMERASE THETA"/>
    <property type="match status" value="1"/>
</dbReference>
<sequence>SGAPSCSLCCGISDKTWAAHLQSPAKMPEDLSERTSWDCWPFPNEVAQKYREMGIERLLPWQAECLGLPGVLDGASNLVYSAPTSAGKTLVAELLMLRRLLQDGGGSGAETGGCRKALLVLPYVSVSREKADSLRRLFSTMGLRVGGFFGGQAPAGGLASVDAAVCTLEKANSLANRLLEEGRLDLLAAVVVDELHLIGDESRGYLLELFLTKLLFLTRRPGAPSCQVIGMSATLPGLEKLASWLGGRLYSTDYRPVPLCQMAKIGRQLLDARLSPLGPPDSGEDGPVGALAKPDLPGDSDQVGALCLDTVLRGHSVLVFCPTKAWCEQLADSLARIFFGLIKREGSPEGDGLRATLDYQALLEVRSQLQASPAGLDPVLGRTVPFACAFHHAGLTSEEREVLESGFRRHAIRVLVATSTLSAGVNLPARLVIVRTPTFYGRPLDPFVYRQMVGRAGRLGVDTRGESILICQPQERRVAMELLGESPLRPLASCLPTRSLRRAVLEAVASGVAQTRPEVESYIGCSLAASTGLSVLEQVADTLQQLLACDLLVRRPDDSLAATNLGCAVLASALGPDEGLQVLTELENARRGLALDTELHLVYLCTPVYCDVSGGSGPDWLLYADLLHSLPPAEKRVAGLVGVSERYIGRRVRQLGAIGRKDEAERLDRLHRRFYTALALADLVAERGLAATSRRFRANRGQLQSLQQQAGSYAAMVTVFAARLGWSPLDQLLAQFQSRLCFGVQADLLQLIRLPLLDATRARALHRAGLRTVSEVAAARPAELERLLRQAAPFRTRREAAEADADGADEEAGRVILDAAGRPLSELEAAETIVTAAKQLLRDDLAALGVVWNPEKAGDSSKEAQPAKPWRRPGRQSVLVDGDDFIASQAESEPLDGGGVDGEGGDGGGSAAPAAEGADVSADIEAEQAEMSQFLDSVCSQRLLASQTAAPPAASQLPESPTSIGDEGQADEFNSCENSPEPAFVSANSSASDGQGGLAAHGPEIADDASKPTANGSKPAVDRSKPTANGSKPAVDASKPAVGASKPAVGAFKPAVGASKPVVDVSKPINEASKSSINASKPSINASKPTKDASKPAVDKFKPTVNGSKLNNDASKPANDASKPANDASKPTVNGSKPAAQEPEPTSKSNLDAVATRPVAADSEGADTSVGSSIASTGSSGKKRQPPLNLHLRALSRRRRDAEPVRKSSRLLDARPSETSSGGAGASRTRKSPRVLVEESPETLAEKLITSAGTPEATSMSPSSLDRQLSGACSAKLPVSTKVPKESAATKPSRLLLVEQSPESPAAVVDPGTTPETAGTPKSSRVLVEKSPDTDVVMMPTKVAACTPKSPTVLAEQSPDASDSAGSLKAPADKSLELSVAESPEVEVPVPIEPEAPVPAPTKPEAPVPAPTKPEVPVAVPIEPEVPVPAPIEPEVPVPAPTKPEAPVPAPTKPEAPFPAPTKPEVPVAVPTSGAPMFKLPESRQKPEIAAAPSKPPQGLDWPDDSFVVNSQLARLCDIGLTGQPIVRQPPETAADNPADCSDADDPCATEEGSFVVMDANAQALNVLGDTITESMLAAIDENSVVKRAAADRHGPPQPSTPVVASSPSTPRSILKASASAAASPAALLLSRKRPLANNSADASADGEVDETSDAEMAPTPSRKRVRFADLSFPDVEDAGLEKDADSSDAAAGAAPSLTPTKPALPFAVKPVTCSEAELSAFMRDTLAVKEFAFALAFEPLDPTANRDENGRPRVIRADDDPELRLSWPAGRVRCVGVALCLSESTIHYLDLTGRAVPLRQCLSLLRRKLALAKSLACFHCRRQWAAMARCLGYQLEPGCLVDPGVAAWMLDPAGKSHGITAVASRFAPGELQYLEATHRRLGAVGRRRAVAEAHAAFVLTPRLLDALGAAGLAEVFAHQEMPACVLLAKAELNGFRISPAERQQLEARVLGLMRYLEDRICALAGRRVALTDTSDLAELLFHQLRLPRCDLGDALGLGLDRQQQQQQGSRHQRHRRHPATDRDALEKLRDLHQIPGLIIDWRRLQCALTRSLQPIRMATCSVGEALKVYCEYDTCTVTGRVVTGLPNLQAVPKSFTVHVGPDYVPPEPMGLNSSFGEMYQVTGSAAQSTGSAIQSTGSAAPSTGSVAQSTGSAAPSTGSAIFQLTGSANRPSIPQEVSVRRMLIPADGCVLLSADYCQAELRIAAHLSAEPRLLDALARPGADIFRQLTAQWKGKLEDHVTEEERGHTKALCYGLLYGMTPVGLAERLGIDEAKATTFQRSFLLQFRGLQRWIDSLVAKVRETGWVSTISGKRRRLPAISHKAPSARAQAERQAVNTAVQGSAADIMKQAMAAIDREMTAQRRCCGLTPHSDCRGATCCCRCTTSWCSRCPPPP</sequence>
<evidence type="ECO:0000256" key="4">
    <source>
        <dbReference type="ARBA" id="ARBA00022840"/>
    </source>
</evidence>
<dbReference type="Gene3D" id="1.20.1060.10">
    <property type="entry name" value="Taq DNA Polymerase, Chain T, domain 4"/>
    <property type="match status" value="1"/>
</dbReference>
<gene>
    <name evidence="10" type="ORF">BOX15_Mlig008772g2</name>
</gene>
<evidence type="ECO:0000256" key="1">
    <source>
        <dbReference type="ARBA" id="ARBA00004123"/>
    </source>
</evidence>
<feature type="compositionally biased region" description="Polar residues" evidence="7">
    <location>
        <begin position="2131"/>
        <end position="2147"/>
    </location>
</feature>
<dbReference type="PANTHER" id="PTHR10133">
    <property type="entry name" value="DNA POLYMERASE I"/>
    <property type="match status" value="1"/>
</dbReference>
<dbReference type="Pfam" id="PF00476">
    <property type="entry name" value="DNA_pol_A"/>
    <property type="match status" value="2"/>
</dbReference>
<feature type="compositionally biased region" description="Polar residues" evidence="7">
    <location>
        <begin position="1105"/>
        <end position="1114"/>
    </location>
</feature>
<comment type="caution">
    <text evidence="10">The sequence shown here is derived from an EMBL/GenBank/DDBJ whole genome shotgun (WGS) entry which is preliminary data.</text>
</comment>
<feature type="non-terminal residue" evidence="10">
    <location>
        <position position="1"/>
    </location>
</feature>
<feature type="domain" description="Helicase ATP-binding" evidence="8">
    <location>
        <begin position="69"/>
        <end position="253"/>
    </location>
</feature>
<dbReference type="OrthoDB" id="2320933at2759"/>
<dbReference type="STRING" id="282301.A0A267DBA7"/>
<accession>A0A267DBA7</accession>
<dbReference type="GO" id="GO:0097681">
    <property type="term" value="P:double-strand break repair via alternative nonhomologous end joining"/>
    <property type="evidence" value="ECO:0007669"/>
    <property type="project" value="TreeGrafter"/>
</dbReference>
<dbReference type="InterPro" id="IPR036397">
    <property type="entry name" value="RNaseH_sf"/>
</dbReference>
<dbReference type="GO" id="GO:0006261">
    <property type="term" value="P:DNA-templated DNA replication"/>
    <property type="evidence" value="ECO:0007669"/>
    <property type="project" value="InterPro"/>
</dbReference>
<feature type="region of interest" description="Disordered" evidence="7">
    <location>
        <begin position="890"/>
        <end position="918"/>
    </location>
</feature>
<name>A0A267DBA7_9PLAT</name>
<dbReference type="InterPro" id="IPR002298">
    <property type="entry name" value="DNA_polymerase_A"/>
</dbReference>
<feature type="region of interest" description="Disordered" evidence="7">
    <location>
        <begin position="855"/>
        <end position="876"/>
    </location>
</feature>
<dbReference type="InterPro" id="IPR001650">
    <property type="entry name" value="Helicase_C-like"/>
</dbReference>
<dbReference type="EMBL" id="NIVC01004792">
    <property type="protein sequence ID" value="PAA46573.1"/>
    <property type="molecule type" value="Genomic_DNA"/>
</dbReference>
<reference evidence="10 11" key="1">
    <citation type="submission" date="2017-06" db="EMBL/GenBank/DDBJ databases">
        <title>A platform for efficient transgenesis in Macrostomum lignano, a flatworm model organism for stem cell research.</title>
        <authorList>
            <person name="Berezikov E."/>
        </authorList>
    </citation>
    <scope>NUCLEOTIDE SEQUENCE [LARGE SCALE GENOMIC DNA]</scope>
    <source>
        <strain evidence="10">DV1</strain>
        <tissue evidence="10">Whole organism</tissue>
    </source>
</reference>
<dbReference type="SMART" id="SM00490">
    <property type="entry name" value="HELICc"/>
    <property type="match status" value="1"/>
</dbReference>
<feature type="compositionally biased region" description="Polar residues" evidence="7">
    <location>
        <begin position="1314"/>
        <end position="1323"/>
    </location>
</feature>
<dbReference type="SUPFAM" id="SSF56672">
    <property type="entry name" value="DNA/RNA polymerases"/>
    <property type="match status" value="1"/>
</dbReference>
<keyword evidence="6" id="KW-0539">Nucleus</keyword>
<feature type="compositionally biased region" description="Polar residues" evidence="7">
    <location>
        <begin position="1251"/>
        <end position="1267"/>
    </location>
</feature>
<feature type="region of interest" description="Disordered" evidence="7">
    <location>
        <begin position="1588"/>
        <end position="1618"/>
    </location>
</feature>
<dbReference type="Gene3D" id="1.10.3380.20">
    <property type="match status" value="1"/>
</dbReference>
<feature type="compositionally biased region" description="Low complexity" evidence="7">
    <location>
        <begin position="1688"/>
        <end position="1697"/>
    </location>
</feature>
<evidence type="ECO:0000256" key="3">
    <source>
        <dbReference type="ARBA" id="ARBA00022763"/>
    </source>
</evidence>
<evidence type="ECO:0000256" key="5">
    <source>
        <dbReference type="ARBA" id="ARBA00023204"/>
    </source>
</evidence>
<feature type="compositionally biased region" description="Pro residues" evidence="7">
    <location>
        <begin position="1391"/>
        <end position="1412"/>
    </location>
</feature>
<feature type="compositionally biased region" description="Gly residues" evidence="7">
    <location>
        <begin position="896"/>
        <end position="910"/>
    </location>
</feature>
<feature type="domain" description="Helicase C-terminal" evidence="9">
    <location>
        <begin position="302"/>
        <end position="503"/>
    </location>
</feature>
<dbReference type="SUPFAM" id="SSF52540">
    <property type="entry name" value="P-loop containing nucleoside triphosphate hydrolases"/>
    <property type="match status" value="1"/>
</dbReference>
<dbReference type="CDD" id="cd18795">
    <property type="entry name" value="SF2_C_Ski2"/>
    <property type="match status" value="1"/>
</dbReference>
<dbReference type="InterPro" id="IPR027417">
    <property type="entry name" value="P-loop_NTPase"/>
</dbReference>
<feature type="compositionally biased region" description="Basic and acidic residues" evidence="7">
    <location>
        <begin position="1200"/>
        <end position="1216"/>
    </location>
</feature>
<keyword evidence="4" id="KW-0067">ATP-binding</keyword>
<evidence type="ECO:0000256" key="2">
    <source>
        <dbReference type="ARBA" id="ARBA00022741"/>
    </source>
</evidence>
<feature type="compositionally biased region" description="Polar residues" evidence="7">
    <location>
        <begin position="1072"/>
        <end position="1088"/>
    </location>
</feature>
<dbReference type="InterPro" id="IPR001098">
    <property type="entry name" value="DNA-dir_DNA_pol_A_palm_dom"/>
</dbReference>
<dbReference type="Gene3D" id="3.40.50.300">
    <property type="entry name" value="P-loop containing nucleotide triphosphate hydrolases"/>
    <property type="match status" value="2"/>
</dbReference>
<dbReference type="Pfam" id="PF00270">
    <property type="entry name" value="DEAD"/>
    <property type="match status" value="1"/>
</dbReference>
<dbReference type="SMART" id="SM00487">
    <property type="entry name" value="DEXDc"/>
    <property type="match status" value="1"/>
</dbReference>
<dbReference type="Gene3D" id="3.30.70.370">
    <property type="match status" value="1"/>
</dbReference>
<keyword evidence="2" id="KW-0547">Nucleotide-binding</keyword>
<dbReference type="InterPro" id="IPR046931">
    <property type="entry name" value="HTH_61"/>
</dbReference>
<dbReference type="InterPro" id="IPR011545">
    <property type="entry name" value="DEAD/DEAH_box_helicase_dom"/>
</dbReference>